<keyword evidence="5 7" id="KW-0408">Iron</keyword>
<comment type="similarity">
    <text evidence="1 7">Belongs to the cytochrome P450 family.</text>
</comment>
<evidence type="ECO:0000313" key="10">
    <source>
        <dbReference type="Proteomes" id="UP000299211"/>
    </source>
</evidence>
<dbReference type="GO" id="GO:0016705">
    <property type="term" value="F:oxidoreductase activity, acting on paired donors, with incorporation or reduction of molecular oxygen"/>
    <property type="evidence" value="ECO:0007669"/>
    <property type="project" value="InterPro"/>
</dbReference>
<dbReference type="Gene3D" id="1.10.630.10">
    <property type="entry name" value="Cytochrome P450"/>
    <property type="match status" value="1"/>
</dbReference>
<dbReference type="GO" id="GO:0020037">
    <property type="term" value="F:heme binding"/>
    <property type="evidence" value="ECO:0007669"/>
    <property type="project" value="InterPro"/>
</dbReference>
<reference evidence="9 10" key="1">
    <citation type="submission" date="2019-04" db="EMBL/GenBank/DDBJ databases">
        <title>Draft genome sequences of Streptomyces avermitilis ATCC 31267.</title>
        <authorList>
            <person name="Komaki H."/>
            <person name="Tamura T."/>
            <person name="Hosoyama A."/>
        </authorList>
    </citation>
    <scope>NUCLEOTIDE SEQUENCE [LARGE SCALE GENOMIC DNA]</scope>
    <source>
        <strain evidence="9 10">ATCC 31267</strain>
    </source>
</reference>
<sequence length="411" mass="46528">MELRTSSYLTGMVMSDSVIQQDVSWPLARTCPMAPPPAYGELRRNPPRKVNLPDGGWAWLVTKYADVRQALMDPRFSSDDTKPGFRGRIQLPPDRNMNSFWRMDEPEHGKQRHMVMTEFTARRIKELRPRIQELVDDLLDRLEQLPRPLDLFTEFCLPLPTLVIARLLGVPEGDYLTFSEQSRLCLALDAPDKALAAYQDMTAYLHRLAEKKERNPADDLISRLITDHVLTGELAREDLVPLIRLVLIAGYETTTNQIALSVLSLLTEPGLLAALQEAPERIHPFIEESLRFWSVSHDNILRLVDADMDFGGVRMSKGEAVIVAIPSANHDPSVYDEPGRFDMDRDVQKHVAFGHGTHLCPGAPLARREIEMAITSLFARFPDIRLVGATDDLAFRNESLVYGLNELPVTW</sequence>
<dbReference type="CDD" id="cd11030">
    <property type="entry name" value="CYP105-like"/>
    <property type="match status" value="1"/>
</dbReference>
<organism evidence="9 10">
    <name type="scientific">Streptomyces avermitilis</name>
    <dbReference type="NCBI Taxonomy" id="33903"/>
    <lineage>
        <taxon>Bacteria</taxon>
        <taxon>Bacillati</taxon>
        <taxon>Actinomycetota</taxon>
        <taxon>Actinomycetes</taxon>
        <taxon>Kitasatosporales</taxon>
        <taxon>Streptomycetaceae</taxon>
        <taxon>Streptomyces</taxon>
    </lineage>
</organism>
<dbReference type="InterPro" id="IPR036396">
    <property type="entry name" value="Cyt_P450_sf"/>
</dbReference>
<dbReference type="SUPFAM" id="SSF48264">
    <property type="entry name" value="Cytochrome P450"/>
    <property type="match status" value="1"/>
</dbReference>
<dbReference type="EMBL" id="BJHX01000001">
    <property type="protein sequence ID" value="GDY68451.1"/>
    <property type="molecule type" value="Genomic_DNA"/>
</dbReference>
<evidence type="ECO:0000313" key="9">
    <source>
        <dbReference type="EMBL" id="GDY71176.1"/>
    </source>
</evidence>
<dbReference type="PRINTS" id="PR00385">
    <property type="entry name" value="P450"/>
</dbReference>
<keyword evidence="2 7" id="KW-0349">Heme</keyword>
<dbReference type="InterPro" id="IPR001128">
    <property type="entry name" value="Cyt_P450"/>
</dbReference>
<evidence type="ECO:0000256" key="7">
    <source>
        <dbReference type="RuleBase" id="RU000461"/>
    </source>
</evidence>
<evidence type="ECO:0000313" key="8">
    <source>
        <dbReference type="EMBL" id="GDY68451.1"/>
    </source>
</evidence>
<dbReference type="FunFam" id="1.10.630.10:FF:000018">
    <property type="entry name" value="Cytochrome P450 monooxygenase"/>
    <property type="match status" value="1"/>
</dbReference>
<gene>
    <name evidence="8" type="ORF">SAV14893_078440</name>
    <name evidence="9" type="ORF">SAV31267_006610</name>
</gene>
<dbReference type="PROSITE" id="PS00086">
    <property type="entry name" value="CYTOCHROME_P450"/>
    <property type="match status" value="1"/>
</dbReference>
<protein>
    <submittedName>
        <fullName evidence="9">Cytochrome P450</fullName>
    </submittedName>
</protein>
<dbReference type="PRINTS" id="PR00359">
    <property type="entry name" value="BP450"/>
</dbReference>
<keyword evidence="3 7" id="KW-0479">Metal-binding</keyword>
<evidence type="ECO:0000256" key="5">
    <source>
        <dbReference type="ARBA" id="ARBA00023004"/>
    </source>
</evidence>
<name>A0A4D4MH34_STRAX</name>
<dbReference type="AlphaFoldDB" id="A0A4D4MH34"/>
<comment type="caution">
    <text evidence="9">The sequence shown here is derived from an EMBL/GenBank/DDBJ whole genome shotgun (WGS) entry which is preliminary data.</text>
</comment>
<dbReference type="GO" id="GO:0005506">
    <property type="term" value="F:iron ion binding"/>
    <property type="evidence" value="ECO:0007669"/>
    <property type="project" value="InterPro"/>
</dbReference>
<evidence type="ECO:0000256" key="6">
    <source>
        <dbReference type="ARBA" id="ARBA00023033"/>
    </source>
</evidence>
<proteinExistence type="inferred from homology"/>
<dbReference type="PANTHER" id="PTHR46696:SF1">
    <property type="entry name" value="CYTOCHROME P450 YJIB-RELATED"/>
    <property type="match status" value="1"/>
</dbReference>
<dbReference type="Pfam" id="PF00067">
    <property type="entry name" value="p450"/>
    <property type="match status" value="1"/>
</dbReference>
<accession>A0A4D4MH34</accession>
<dbReference type="GO" id="GO:0004497">
    <property type="term" value="F:monooxygenase activity"/>
    <property type="evidence" value="ECO:0007669"/>
    <property type="project" value="UniProtKB-KW"/>
</dbReference>
<dbReference type="Proteomes" id="UP000302139">
    <property type="component" value="Unassembled WGS sequence"/>
</dbReference>
<dbReference type="InterPro" id="IPR002397">
    <property type="entry name" value="Cyt_P450_B"/>
</dbReference>
<evidence type="ECO:0000313" key="11">
    <source>
        <dbReference type="Proteomes" id="UP000302139"/>
    </source>
</evidence>
<reference evidence="8 11" key="2">
    <citation type="submission" date="2019-04" db="EMBL/GenBank/DDBJ databases">
        <title>Draft genome sequences of Streptomyces avermitilis NBRC 14893.</title>
        <authorList>
            <person name="Komaki H."/>
            <person name="Tamura T."/>
            <person name="Hosoyama A."/>
        </authorList>
    </citation>
    <scope>NUCLEOTIDE SEQUENCE [LARGE SCALE GENOMIC DNA]</scope>
    <source>
        <strain evidence="8 11">NBRC 14893</strain>
    </source>
</reference>
<evidence type="ECO:0000256" key="4">
    <source>
        <dbReference type="ARBA" id="ARBA00023002"/>
    </source>
</evidence>
<dbReference type="EMBL" id="BJHY01000001">
    <property type="protein sequence ID" value="GDY71176.1"/>
    <property type="molecule type" value="Genomic_DNA"/>
</dbReference>
<evidence type="ECO:0000256" key="1">
    <source>
        <dbReference type="ARBA" id="ARBA00010617"/>
    </source>
</evidence>
<evidence type="ECO:0000256" key="2">
    <source>
        <dbReference type="ARBA" id="ARBA00022617"/>
    </source>
</evidence>
<keyword evidence="6 7" id="KW-0503">Monooxygenase</keyword>
<evidence type="ECO:0000256" key="3">
    <source>
        <dbReference type="ARBA" id="ARBA00022723"/>
    </source>
</evidence>
<dbReference type="PANTHER" id="PTHR46696">
    <property type="entry name" value="P450, PUTATIVE (EUROFUNG)-RELATED"/>
    <property type="match status" value="1"/>
</dbReference>
<keyword evidence="4 7" id="KW-0560">Oxidoreductase</keyword>
<dbReference type="Proteomes" id="UP000299211">
    <property type="component" value="Unassembled WGS sequence"/>
</dbReference>
<dbReference type="InterPro" id="IPR017972">
    <property type="entry name" value="Cyt_P450_CS"/>
</dbReference>